<reference evidence="1" key="1">
    <citation type="submission" date="2021-02" db="EMBL/GenBank/DDBJ databases">
        <authorList>
            <person name="Nowell W R."/>
        </authorList>
    </citation>
    <scope>NUCLEOTIDE SEQUENCE</scope>
</reference>
<dbReference type="AlphaFoldDB" id="A0A820WQ20"/>
<proteinExistence type="predicted"/>
<feature type="non-terminal residue" evidence="1">
    <location>
        <position position="1"/>
    </location>
</feature>
<comment type="caution">
    <text evidence="1">The sequence shown here is derived from an EMBL/GenBank/DDBJ whole genome shotgun (WGS) entry which is preliminary data.</text>
</comment>
<dbReference type="Proteomes" id="UP000663866">
    <property type="component" value="Unassembled WGS sequence"/>
</dbReference>
<protein>
    <submittedName>
        <fullName evidence="1">Uncharacterized protein</fullName>
    </submittedName>
</protein>
<evidence type="ECO:0000313" key="2">
    <source>
        <dbReference type="Proteomes" id="UP000663866"/>
    </source>
</evidence>
<evidence type="ECO:0000313" key="1">
    <source>
        <dbReference type="EMBL" id="CAF4517888.1"/>
    </source>
</evidence>
<organism evidence="1 2">
    <name type="scientific">Rotaria magnacalcarata</name>
    <dbReference type="NCBI Taxonomy" id="392030"/>
    <lineage>
        <taxon>Eukaryota</taxon>
        <taxon>Metazoa</taxon>
        <taxon>Spiralia</taxon>
        <taxon>Gnathifera</taxon>
        <taxon>Rotifera</taxon>
        <taxon>Eurotatoria</taxon>
        <taxon>Bdelloidea</taxon>
        <taxon>Philodinida</taxon>
        <taxon>Philodinidae</taxon>
        <taxon>Rotaria</taxon>
    </lineage>
</organism>
<dbReference type="EMBL" id="CAJOBG010055850">
    <property type="protein sequence ID" value="CAF4517888.1"/>
    <property type="molecule type" value="Genomic_DNA"/>
</dbReference>
<keyword evidence="2" id="KW-1185">Reference proteome</keyword>
<sequence length="42" mass="4763">KMFKPPEDKCGDTFKVVPYGIACGNGYYCSIEWTGNVSWKDK</sequence>
<name>A0A820WQ20_9BILA</name>
<accession>A0A820WQ20</accession>
<gene>
    <name evidence="1" type="ORF">OVN521_LOCUS41681</name>
</gene>